<feature type="domain" description="BTB" evidence="2">
    <location>
        <begin position="241"/>
        <end position="309"/>
    </location>
</feature>
<dbReference type="EMBL" id="CAJVPJ010000523">
    <property type="protein sequence ID" value="CAG8533581.1"/>
    <property type="molecule type" value="Genomic_DNA"/>
</dbReference>
<dbReference type="Proteomes" id="UP000789572">
    <property type="component" value="Unassembled WGS sequence"/>
</dbReference>
<comment type="caution">
    <text evidence="4">The sequence shown here is derived from an EMBL/GenBank/DDBJ whole genome shotgun (WGS) entry which is preliminary data.</text>
</comment>
<name>A0A9N9AK79_9GLOM</name>
<dbReference type="Gene3D" id="2.60.210.10">
    <property type="entry name" value="Apoptosis, Tumor Necrosis Factor Receptor Associated Protein 2, Chain A"/>
    <property type="match status" value="1"/>
</dbReference>
<dbReference type="PANTHER" id="PTHR24413">
    <property type="entry name" value="SPECKLE-TYPE POZ PROTEIN"/>
    <property type="match status" value="1"/>
</dbReference>
<dbReference type="InterPro" id="IPR008974">
    <property type="entry name" value="TRAF-like"/>
</dbReference>
<reference evidence="4" key="1">
    <citation type="submission" date="2021-06" db="EMBL/GenBank/DDBJ databases">
        <authorList>
            <person name="Kallberg Y."/>
            <person name="Tangrot J."/>
            <person name="Rosling A."/>
        </authorList>
    </citation>
    <scope>NUCLEOTIDE SEQUENCE</scope>
    <source>
        <strain evidence="4">IA702</strain>
    </source>
</reference>
<dbReference type="AlphaFoldDB" id="A0A9N9AK79"/>
<dbReference type="SMART" id="SM00225">
    <property type="entry name" value="BTB"/>
    <property type="match status" value="1"/>
</dbReference>
<evidence type="ECO:0000259" key="2">
    <source>
        <dbReference type="PROSITE" id="PS50097"/>
    </source>
</evidence>
<dbReference type="PROSITE" id="PS50097">
    <property type="entry name" value="BTB"/>
    <property type="match status" value="1"/>
</dbReference>
<dbReference type="OrthoDB" id="194443at2759"/>
<dbReference type="Pfam" id="PF00651">
    <property type="entry name" value="BTB"/>
    <property type="match status" value="1"/>
</dbReference>
<dbReference type="InterPro" id="IPR002083">
    <property type="entry name" value="MATH/TRAF_dom"/>
</dbReference>
<evidence type="ECO:0000259" key="3">
    <source>
        <dbReference type="PROSITE" id="PS50144"/>
    </source>
</evidence>
<evidence type="ECO:0000313" key="4">
    <source>
        <dbReference type="EMBL" id="CAG8533581.1"/>
    </source>
</evidence>
<dbReference type="PROSITE" id="PS50144">
    <property type="entry name" value="MATH"/>
    <property type="match status" value="1"/>
</dbReference>
<organism evidence="4 5">
    <name type="scientific">Paraglomus occultum</name>
    <dbReference type="NCBI Taxonomy" id="144539"/>
    <lineage>
        <taxon>Eukaryota</taxon>
        <taxon>Fungi</taxon>
        <taxon>Fungi incertae sedis</taxon>
        <taxon>Mucoromycota</taxon>
        <taxon>Glomeromycotina</taxon>
        <taxon>Glomeromycetes</taxon>
        <taxon>Paraglomerales</taxon>
        <taxon>Paraglomeraceae</taxon>
        <taxon>Paraglomus</taxon>
    </lineage>
</organism>
<dbReference type="CDD" id="cd18186">
    <property type="entry name" value="BTB_POZ_ZBTB_KLHL-like"/>
    <property type="match status" value="1"/>
</dbReference>
<dbReference type="InterPro" id="IPR011333">
    <property type="entry name" value="SKP1/BTB/POZ_sf"/>
</dbReference>
<feature type="compositionally biased region" description="Basic and acidic residues" evidence="1">
    <location>
        <begin position="18"/>
        <end position="35"/>
    </location>
</feature>
<protein>
    <submittedName>
        <fullName evidence="4">1541_t:CDS:1</fullName>
    </submittedName>
</protein>
<gene>
    <name evidence="4" type="ORF">POCULU_LOCUS4179</name>
</gene>
<dbReference type="Gene3D" id="3.30.710.10">
    <property type="entry name" value="Potassium Channel Kv1.1, Chain A"/>
    <property type="match status" value="1"/>
</dbReference>
<feature type="domain" description="MATH" evidence="3">
    <location>
        <begin position="46"/>
        <end position="208"/>
    </location>
</feature>
<evidence type="ECO:0000313" key="5">
    <source>
        <dbReference type="Proteomes" id="UP000789572"/>
    </source>
</evidence>
<sequence>MNKNCSFRQKLRNLAARKQRESSSGKRPSDTRDNNTRCVSNASHQPFAYYWTIRGFHELVACHPTGCFMYSERFWSPSTREPLENPSSPAEENTSYLWRLKIYPKGVDDKSKDHVAIYLEAFQSPYEKKKNIITRIKTFRFAFYRLDANPNTTALQPSLIICRHLLETTFEFGTHNRDYGFAKMITLKDLCLGDDNSKQLDLMVRLEIYNDAYTGESSEEDDSVNCSLLPFEKYFNDEQFADVELVFDCGSRIKAHRVVLAARSAYFEKLLGGDWLEGQMKQIHIKDVSYEAFQCVLYHLYTSKLQDKLSIDVLKDVYLQADMLCLEQFGKAVVDRLISMINADLWDQILMFGWEVGDHQVKTGALEYVATHWYEVKESENMKRILEMRNIDLIEEIMSFRFFGVQK</sequence>
<dbReference type="SUPFAM" id="SSF54695">
    <property type="entry name" value="POZ domain"/>
    <property type="match status" value="1"/>
</dbReference>
<dbReference type="GO" id="GO:0030163">
    <property type="term" value="P:protein catabolic process"/>
    <property type="evidence" value="ECO:0007669"/>
    <property type="project" value="UniProtKB-ARBA"/>
</dbReference>
<dbReference type="InterPro" id="IPR000210">
    <property type="entry name" value="BTB/POZ_dom"/>
</dbReference>
<dbReference type="SUPFAM" id="SSF49599">
    <property type="entry name" value="TRAF domain-like"/>
    <property type="match status" value="1"/>
</dbReference>
<proteinExistence type="predicted"/>
<feature type="region of interest" description="Disordered" evidence="1">
    <location>
        <begin position="14"/>
        <end position="38"/>
    </location>
</feature>
<accession>A0A9N9AK79</accession>
<evidence type="ECO:0000256" key="1">
    <source>
        <dbReference type="SAM" id="MobiDB-lite"/>
    </source>
</evidence>
<dbReference type="Pfam" id="PF22486">
    <property type="entry name" value="MATH_2"/>
    <property type="match status" value="1"/>
</dbReference>
<keyword evidence="5" id="KW-1185">Reference proteome</keyword>